<proteinExistence type="predicted"/>
<sequence>MNQCTLYKQDLENLGEFKKNTINFGKCATVNI</sequence>
<name>A0A0E9VN89_ANGAN</name>
<accession>A0A0E9VN89</accession>
<reference evidence="1" key="1">
    <citation type="submission" date="2014-11" db="EMBL/GenBank/DDBJ databases">
        <authorList>
            <person name="Amaro Gonzalez C."/>
        </authorList>
    </citation>
    <scope>NUCLEOTIDE SEQUENCE</scope>
</reference>
<reference evidence="1" key="2">
    <citation type="journal article" date="2015" name="Fish Shellfish Immunol.">
        <title>Early steps in the European eel (Anguilla anguilla)-Vibrio vulnificus interaction in the gills: Role of the RtxA13 toxin.</title>
        <authorList>
            <person name="Callol A."/>
            <person name="Pajuelo D."/>
            <person name="Ebbesson L."/>
            <person name="Teles M."/>
            <person name="MacKenzie S."/>
            <person name="Amaro C."/>
        </authorList>
    </citation>
    <scope>NUCLEOTIDE SEQUENCE</scope>
</reference>
<dbReference type="AlphaFoldDB" id="A0A0E9VN89"/>
<evidence type="ECO:0000313" key="1">
    <source>
        <dbReference type="EMBL" id="JAH78718.1"/>
    </source>
</evidence>
<dbReference type="EMBL" id="GBXM01029859">
    <property type="protein sequence ID" value="JAH78718.1"/>
    <property type="molecule type" value="Transcribed_RNA"/>
</dbReference>
<protein>
    <submittedName>
        <fullName evidence="1">Uncharacterized protein</fullName>
    </submittedName>
</protein>
<organism evidence="1">
    <name type="scientific">Anguilla anguilla</name>
    <name type="common">European freshwater eel</name>
    <name type="synonym">Muraena anguilla</name>
    <dbReference type="NCBI Taxonomy" id="7936"/>
    <lineage>
        <taxon>Eukaryota</taxon>
        <taxon>Metazoa</taxon>
        <taxon>Chordata</taxon>
        <taxon>Craniata</taxon>
        <taxon>Vertebrata</taxon>
        <taxon>Euteleostomi</taxon>
        <taxon>Actinopterygii</taxon>
        <taxon>Neopterygii</taxon>
        <taxon>Teleostei</taxon>
        <taxon>Anguilliformes</taxon>
        <taxon>Anguillidae</taxon>
        <taxon>Anguilla</taxon>
    </lineage>
</organism>